<dbReference type="Pfam" id="PF09350">
    <property type="entry name" value="DJC28_CD"/>
    <property type="match status" value="1"/>
</dbReference>
<sequence length="131" mass="15357">MTERKPPGVGFESWVDRQIREAEQRGEFENLPGRGKPLRGESEPYDEMWWLRQKIEDENLSYVPPTLALRKDDQDALAAARKARSEQEVRQLITDINTRIREAIRHPLEGPPLNMAPLDVERVVREWRATR</sequence>
<organism evidence="2 3">
    <name type="scientific">Streptomyces coryli</name>
    <dbReference type="NCBI Taxonomy" id="1128680"/>
    <lineage>
        <taxon>Bacteria</taxon>
        <taxon>Bacillati</taxon>
        <taxon>Actinomycetota</taxon>
        <taxon>Actinomycetes</taxon>
        <taxon>Kitasatosporales</taxon>
        <taxon>Streptomycetaceae</taxon>
        <taxon>Streptomyces</taxon>
    </lineage>
</organism>
<dbReference type="InterPro" id="IPR018961">
    <property type="entry name" value="DnaJ_homolog_subfam-C_membr-28"/>
</dbReference>
<dbReference type="Proteomes" id="UP000481583">
    <property type="component" value="Unassembled WGS sequence"/>
</dbReference>
<feature type="domain" description="DnaJ homologue subfamily C member 28 conserved" evidence="1">
    <location>
        <begin position="14"/>
        <end position="80"/>
    </location>
</feature>
<accession>A0A6G4UEX3</accession>
<dbReference type="EMBL" id="JAAKZV010000458">
    <property type="protein sequence ID" value="NGN70277.1"/>
    <property type="molecule type" value="Genomic_DNA"/>
</dbReference>
<comment type="caution">
    <text evidence="2">The sequence shown here is derived from an EMBL/GenBank/DDBJ whole genome shotgun (WGS) entry which is preliminary data.</text>
</comment>
<evidence type="ECO:0000313" key="3">
    <source>
        <dbReference type="Proteomes" id="UP000481583"/>
    </source>
</evidence>
<name>A0A6G4UEX3_9ACTN</name>
<protein>
    <submittedName>
        <fullName evidence="2">DUF1992 domain-containing protein</fullName>
    </submittedName>
</protein>
<proteinExistence type="predicted"/>
<gene>
    <name evidence="2" type="ORF">G5C51_41145</name>
</gene>
<dbReference type="RefSeq" id="WP_165245927.1">
    <property type="nucleotide sequence ID" value="NZ_JAAKZV010000458.1"/>
</dbReference>
<reference evidence="2 3" key="1">
    <citation type="submission" date="2020-02" db="EMBL/GenBank/DDBJ databases">
        <title>Whole-genome analyses of novel actinobacteria.</title>
        <authorList>
            <person name="Sahin N."/>
        </authorList>
    </citation>
    <scope>NUCLEOTIDE SEQUENCE [LARGE SCALE GENOMIC DNA]</scope>
    <source>
        <strain evidence="2 3">A7024</strain>
    </source>
</reference>
<dbReference type="AlphaFoldDB" id="A0A6G4UEX3"/>
<evidence type="ECO:0000313" key="2">
    <source>
        <dbReference type="EMBL" id="NGN70277.1"/>
    </source>
</evidence>
<evidence type="ECO:0000259" key="1">
    <source>
        <dbReference type="Pfam" id="PF09350"/>
    </source>
</evidence>
<keyword evidence="3" id="KW-1185">Reference proteome</keyword>